<name>D1A622_THECD</name>
<gene>
    <name evidence="2" type="ordered locus">Tcur_4599</name>
</gene>
<dbReference type="STRING" id="471852.Tcur_4599"/>
<keyword evidence="1" id="KW-1133">Transmembrane helix</keyword>
<dbReference type="Proteomes" id="UP000001918">
    <property type="component" value="Chromosome"/>
</dbReference>
<dbReference type="EMBL" id="CP001738">
    <property type="protein sequence ID" value="ACZ00121.1"/>
    <property type="molecule type" value="Genomic_DNA"/>
</dbReference>
<evidence type="ECO:0000256" key="1">
    <source>
        <dbReference type="SAM" id="Phobius"/>
    </source>
</evidence>
<keyword evidence="1" id="KW-0812">Transmembrane</keyword>
<organism evidence="2 3">
    <name type="scientific">Thermomonospora curvata (strain ATCC 19995 / DSM 43183 / JCM 3096 / KCTC 9072 / NBRC 15933 / NCIMB 10081 / Henssen B9)</name>
    <dbReference type="NCBI Taxonomy" id="471852"/>
    <lineage>
        <taxon>Bacteria</taxon>
        <taxon>Bacillati</taxon>
        <taxon>Actinomycetota</taxon>
        <taxon>Actinomycetes</taxon>
        <taxon>Streptosporangiales</taxon>
        <taxon>Thermomonosporaceae</taxon>
        <taxon>Thermomonospora</taxon>
    </lineage>
</organism>
<protein>
    <submittedName>
        <fullName evidence="2">Uncharacterized protein</fullName>
    </submittedName>
</protein>
<evidence type="ECO:0000313" key="3">
    <source>
        <dbReference type="Proteomes" id="UP000001918"/>
    </source>
</evidence>
<evidence type="ECO:0000313" key="2">
    <source>
        <dbReference type="EMBL" id="ACZ00121.1"/>
    </source>
</evidence>
<proteinExistence type="predicted"/>
<sequence length="168" mass="17034">MASEGTGTQAPMATALAAGIRRGALAGAAGTTALNAVAYLDMAWRGRPPSSTPERTVERLGELAGHQIPGDDQTKDNRRTGLGALLGMAAGVGIGMAAGALRAAGLRPPAWLGTIAIGTLAMAATDAPMTALGVTDPRQWSVPDWLSDLIPHLAYGAVTYWTLSATGT</sequence>
<feature type="transmembrane region" description="Helical" evidence="1">
    <location>
        <begin position="82"/>
        <end position="104"/>
    </location>
</feature>
<keyword evidence="1" id="KW-0472">Membrane</keyword>
<dbReference type="KEGG" id="tcu:Tcur_4599"/>
<dbReference type="eggNOG" id="ENOG5032YR4">
    <property type="taxonomic scope" value="Bacteria"/>
</dbReference>
<keyword evidence="3" id="KW-1185">Reference proteome</keyword>
<accession>D1A622</accession>
<dbReference type="AlphaFoldDB" id="D1A622"/>
<dbReference type="HOGENOM" id="CLU_117192_0_0_11"/>
<reference evidence="2 3" key="1">
    <citation type="journal article" date="2011" name="Stand. Genomic Sci.">
        <title>Complete genome sequence of Thermomonospora curvata type strain (B9).</title>
        <authorList>
            <person name="Chertkov O."/>
            <person name="Sikorski J."/>
            <person name="Nolan M."/>
            <person name="Lapidus A."/>
            <person name="Lucas S."/>
            <person name="Del Rio T.G."/>
            <person name="Tice H."/>
            <person name="Cheng J.F."/>
            <person name="Goodwin L."/>
            <person name="Pitluck S."/>
            <person name="Liolios K."/>
            <person name="Ivanova N."/>
            <person name="Mavromatis K."/>
            <person name="Mikhailova N."/>
            <person name="Ovchinnikova G."/>
            <person name="Pati A."/>
            <person name="Chen A."/>
            <person name="Palaniappan K."/>
            <person name="Djao O.D."/>
            <person name="Land M."/>
            <person name="Hauser L."/>
            <person name="Chang Y.J."/>
            <person name="Jeffries C.D."/>
            <person name="Brettin T."/>
            <person name="Han C."/>
            <person name="Detter J.C."/>
            <person name="Rohde M."/>
            <person name="Goker M."/>
            <person name="Woyke T."/>
            <person name="Bristow J."/>
            <person name="Eisen J.A."/>
            <person name="Markowitz V."/>
            <person name="Hugenholtz P."/>
            <person name="Klenk H.P."/>
            <person name="Kyrpides N.C."/>
        </authorList>
    </citation>
    <scope>NUCLEOTIDE SEQUENCE [LARGE SCALE GENOMIC DNA]</scope>
    <source>
        <strain evidence="3">ATCC 19995 / DSM 43183 / JCM 3096 / KCTC 9072 / NBRC 15933 / NCIMB 10081 / Henssen B9</strain>
    </source>
</reference>